<dbReference type="GO" id="GO:0003677">
    <property type="term" value="F:DNA binding"/>
    <property type="evidence" value="ECO:0007669"/>
    <property type="project" value="UniProtKB-KW"/>
</dbReference>
<evidence type="ECO:0000313" key="9">
    <source>
        <dbReference type="Proteomes" id="UP000596092"/>
    </source>
</evidence>
<evidence type="ECO:0000259" key="6">
    <source>
        <dbReference type="PROSITE" id="PS50043"/>
    </source>
</evidence>
<dbReference type="CDD" id="cd06170">
    <property type="entry name" value="LuxR_C_like"/>
    <property type="match status" value="1"/>
</dbReference>
<dbReference type="PANTHER" id="PTHR43214:SF41">
    <property type="entry name" value="NITRATE_NITRITE RESPONSE REGULATOR PROTEIN NARP"/>
    <property type="match status" value="1"/>
</dbReference>
<dbReference type="CDD" id="cd17535">
    <property type="entry name" value="REC_NarL-like"/>
    <property type="match status" value="1"/>
</dbReference>
<keyword evidence="2" id="KW-0805">Transcription regulation</keyword>
<dbReference type="EMBL" id="CP054140">
    <property type="protein sequence ID" value="QQG65144.1"/>
    <property type="molecule type" value="Genomic_DNA"/>
</dbReference>
<accession>A0A7T5VC32</accession>
<dbReference type="SMART" id="SM00448">
    <property type="entry name" value="REC"/>
    <property type="match status" value="1"/>
</dbReference>
<reference evidence="8 9" key="1">
    <citation type="submission" date="2020-05" db="EMBL/GenBank/DDBJ databases">
        <title>Complete genome of Desulfobulbus oligotrophicus.</title>
        <authorList>
            <person name="Podar M."/>
        </authorList>
    </citation>
    <scope>NUCLEOTIDE SEQUENCE [LARGE SCALE GENOMIC DNA]</scope>
    <source>
        <strain evidence="8 9">Prop6</strain>
    </source>
</reference>
<keyword evidence="3" id="KW-0238">DNA-binding</keyword>
<keyword evidence="4" id="KW-0804">Transcription</keyword>
<dbReference type="Pfam" id="PF00072">
    <property type="entry name" value="Response_reg"/>
    <property type="match status" value="1"/>
</dbReference>
<dbReference type="InterPro" id="IPR039420">
    <property type="entry name" value="WalR-like"/>
</dbReference>
<feature type="domain" description="Response regulatory" evidence="7">
    <location>
        <begin position="5"/>
        <end position="119"/>
    </location>
</feature>
<evidence type="ECO:0000256" key="1">
    <source>
        <dbReference type="ARBA" id="ARBA00022553"/>
    </source>
</evidence>
<dbReference type="InterPro" id="IPR011006">
    <property type="entry name" value="CheY-like_superfamily"/>
</dbReference>
<evidence type="ECO:0000256" key="5">
    <source>
        <dbReference type="PROSITE-ProRule" id="PRU00169"/>
    </source>
</evidence>
<dbReference type="SUPFAM" id="SSF52172">
    <property type="entry name" value="CheY-like"/>
    <property type="match status" value="1"/>
</dbReference>
<dbReference type="SMART" id="SM00421">
    <property type="entry name" value="HTH_LUXR"/>
    <property type="match status" value="1"/>
</dbReference>
<feature type="modified residue" description="4-aspartylphosphate" evidence="5">
    <location>
        <position position="54"/>
    </location>
</feature>
<dbReference type="Proteomes" id="UP000596092">
    <property type="component" value="Chromosome"/>
</dbReference>
<evidence type="ECO:0000313" key="8">
    <source>
        <dbReference type="EMBL" id="QQG65144.1"/>
    </source>
</evidence>
<evidence type="ECO:0000256" key="4">
    <source>
        <dbReference type="ARBA" id="ARBA00023163"/>
    </source>
</evidence>
<dbReference type="InterPro" id="IPR016032">
    <property type="entry name" value="Sig_transdc_resp-reg_C-effctor"/>
</dbReference>
<name>A0A7T5VC32_9BACT</name>
<evidence type="ECO:0000256" key="2">
    <source>
        <dbReference type="ARBA" id="ARBA00023015"/>
    </source>
</evidence>
<dbReference type="PROSITE" id="PS50043">
    <property type="entry name" value="HTH_LUXR_2"/>
    <property type="match status" value="1"/>
</dbReference>
<dbReference type="RefSeq" id="WP_199263963.1">
    <property type="nucleotide sequence ID" value="NZ_CP054140.1"/>
</dbReference>
<protein>
    <submittedName>
        <fullName evidence="8">Response regulator transcription factor</fullName>
    </submittedName>
</protein>
<dbReference type="AlphaFoldDB" id="A0A7T5VC32"/>
<proteinExistence type="predicted"/>
<organism evidence="8 9">
    <name type="scientific">Desulfobulbus oligotrophicus</name>
    <dbReference type="NCBI Taxonomy" id="1909699"/>
    <lineage>
        <taxon>Bacteria</taxon>
        <taxon>Pseudomonadati</taxon>
        <taxon>Thermodesulfobacteriota</taxon>
        <taxon>Desulfobulbia</taxon>
        <taxon>Desulfobulbales</taxon>
        <taxon>Desulfobulbaceae</taxon>
        <taxon>Desulfobulbus</taxon>
    </lineage>
</organism>
<keyword evidence="1 5" id="KW-0597">Phosphoprotein</keyword>
<keyword evidence="9" id="KW-1185">Reference proteome</keyword>
<dbReference type="PANTHER" id="PTHR43214">
    <property type="entry name" value="TWO-COMPONENT RESPONSE REGULATOR"/>
    <property type="match status" value="1"/>
</dbReference>
<evidence type="ECO:0000259" key="7">
    <source>
        <dbReference type="PROSITE" id="PS50110"/>
    </source>
</evidence>
<dbReference type="Gene3D" id="3.40.50.2300">
    <property type="match status" value="1"/>
</dbReference>
<dbReference type="InterPro" id="IPR058245">
    <property type="entry name" value="NreC/VraR/RcsB-like_REC"/>
</dbReference>
<dbReference type="GO" id="GO:0000160">
    <property type="term" value="P:phosphorelay signal transduction system"/>
    <property type="evidence" value="ECO:0007669"/>
    <property type="project" value="InterPro"/>
</dbReference>
<dbReference type="InterPro" id="IPR000792">
    <property type="entry name" value="Tscrpt_reg_LuxR_C"/>
</dbReference>
<dbReference type="SUPFAM" id="SSF46894">
    <property type="entry name" value="C-terminal effector domain of the bipartite response regulators"/>
    <property type="match status" value="1"/>
</dbReference>
<evidence type="ECO:0000256" key="3">
    <source>
        <dbReference type="ARBA" id="ARBA00023125"/>
    </source>
</evidence>
<dbReference type="KEGG" id="dog:HP555_04305"/>
<gene>
    <name evidence="8" type="ORF">HP555_04305</name>
</gene>
<dbReference type="InterPro" id="IPR001789">
    <property type="entry name" value="Sig_transdc_resp-reg_receiver"/>
</dbReference>
<feature type="domain" description="HTH luxR-type" evidence="6">
    <location>
        <begin position="145"/>
        <end position="210"/>
    </location>
</feature>
<dbReference type="Pfam" id="PF00196">
    <property type="entry name" value="GerE"/>
    <property type="match status" value="1"/>
</dbReference>
<sequence>MKKPRLLLADDHRLVAEGLRGLLEPAYQLVGIVEDGRALLEAADRLVPDVVVADISMPLLNGIEAVRQLKKKNPELAVVFLTMHLDVAYAASAFEAGASGYVLKHSASSELLTAIDNALKGRTYITPMLAGELLNYQRNRPQGEQPDGLARLTARQREVLQLIAEGLSVKEAAAVLGISARTVEFHKYSMMESLGLKNSAELMRFAVEHAIK</sequence>
<dbReference type="PROSITE" id="PS50110">
    <property type="entry name" value="RESPONSE_REGULATORY"/>
    <property type="match status" value="1"/>
</dbReference>
<dbReference type="PRINTS" id="PR00038">
    <property type="entry name" value="HTHLUXR"/>
</dbReference>
<dbReference type="GO" id="GO:0006355">
    <property type="term" value="P:regulation of DNA-templated transcription"/>
    <property type="evidence" value="ECO:0007669"/>
    <property type="project" value="InterPro"/>
</dbReference>